<feature type="transmembrane region" description="Helical" evidence="1">
    <location>
        <begin position="90"/>
        <end position="111"/>
    </location>
</feature>
<accession>A0A562KUM3</accession>
<evidence type="ECO:0000313" key="3">
    <source>
        <dbReference type="Proteomes" id="UP000315167"/>
    </source>
</evidence>
<dbReference type="PANTHER" id="PTHR34989:SF1">
    <property type="entry name" value="PROTEIN HDED"/>
    <property type="match status" value="1"/>
</dbReference>
<comment type="caution">
    <text evidence="2">The sequence shown here is derived from an EMBL/GenBank/DDBJ whole genome shotgun (WGS) entry which is preliminary data.</text>
</comment>
<reference evidence="2 3" key="1">
    <citation type="journal article" date="2015" name="Stand. Genomic Sci.">
        <title>Genomic Encyclopedia of Bacterial and Archaeal Type Strains, Phase III: the genomes of soil and plant-associated and newly described type strains.</title>
        <authorList>
            <person name="Whitman W.B."/>
            <person name="Woyke T."/>
            <person name="Klenk H.P."/>
            <person name="Zhou Y."/>
            <person name="Lilburn T.G."/>
            <person name="Beck B.J."/>
            <person name="De Vos P."/>
            <person name="Vandamme P."/>
            <person name="Eisen J.A."/>
            <person name="Garrity G."/>
            <person name="Hugenholtz P."/>
            <person name="Kyrpides N.C."/>
        </authorList>
    </citation>
    <scope>NUCLEOTIDE SEQUENCE [LARGE SCALE GENOMIC DNA]</scope>
    <source>
        <strain evidence="2 3">CGMCC 1.10821</strain>
    </source>
</reference>
<dbReference type="GO" id="GO:0005886">
    <property type="term" value="C:plasma membrane"/>
    <property type="evidence" value="ECO:0007669"/>
    <property type="project" value="TreeGrafter"/>
</dbReference>
<evidence type="ECO:0000313" key="2">
    <source>
        <dbReference type="EMBL" id="TWH99129.1"/>
    </source>
</evidence>
<dbReference type="InterPro" id="IPR052712">
    <property type="entry name" value="Acid_resist_chaperone_HdeD"/>
</dbReference>
<dbReference type="EMBL" id="VLKN01000013">
    <property type="protein sequence ID" value="TWH99129.1"/>
    <property type="molecule type" value="Genomic_DNA"/>
</dbReference>
<keyword evidence="1" id="KW-0812">Transmembrane</keyword>
<protein>
    <submittedName>
        <fullName evidence="2">Uncharacterized membrane protein HdeD (DUF308 family)</fullName>
    </submittedName>
</protein>
<dbReference type="Pfam" id="PF03729">
    <property type="entry name" value="DUF308"/>
    <property type="match status" value="2"/>
</dbReference>
<gene>
    <name evidence="2" type="ORF">IP90_03220</name>
</gene>
<sequence length="180" mass="19361">MMTGVSRSWWVFLVYGIVAVLCGIVMFLWPGKTVLALVWTFGVLSLADGVVSLVSAMRRSVALPGWLLVLYGLISIAFGVLAIMQPQAMASALLWVLALWLVIAGLARIVFAIQVRKIVQGEWLLALSGLLAIALGVLFFARPGVGLVTIALWAAIGAIAYGLVQIVAGFRLRRVQTQLI</sequence>
<organism evidence="2 3">
    <name type="scientific">Luteimonas cucumeris</name>
    <dbReference type="NCBI Taxonomy" id="985012"/>
    <lineage>
        <taxon>Bacteria</taxon>
        <taxon>Pseudomonadati</taxon>
        <taxon>Pseudomonadota</taxon>
        <taxon>Gammaproteobacteria</taxon>
        <taxon>Lysobacterales</taxon>
        <taxon>Lysobacteraceae</taxon>
        <taxon>Luteimonas</taxon>
    </lineage>
</organism>
<keyword evidence="1" id="KW-1133">Transmembrane helix</keyword>
<keyword evidence="3" id="KW-1185">Reference proteome</keyword>
<name>A0A562KUM3_9GAMM</name>
<evidence type="ECO:0000256" key="1">
    <source>
        <dbReference type="SAM" id="Phobius"/>
    </source>
</evidence>
<feature type="transmembrane region" description="Helical" evidence="1">
    <location>
        <begin position="123"/>
        <end position="141"/>
    </location>
</feature>
<dbReference type="AlphaFoldDB" id="A0A562KUM3"/>
<feature type="transmembrane region" description="Helical" evidence="1">
    <location>
        <begin position="9"/>
        <end position="29"/>
    </location>
</feature>
<feature type="transmembrane region" description="Helical" evidence="1">
    <location>
        <begin position="35"/>
        <end position="54"/>
    </location>
</feature>
<proteinExistence type="predicted"/>
<dbReference type="PANTHER" id="PTHR34989">
    <property type="entry name" value="PROTEIN HDED"/>
    <property type="match status" value="1"/>
</dbReference>
<feature type="transmembrane region" description="Helical" evidence="1">
    <location>
        <begin position="66"/>
        <end position="84"/>
    </location>
</feature>
<feature type="transmembrane region" description="Helical" evidence="1">
    <location>
        <begin position="147"/>
        <end position="170"/>
    </location>
</feature>
<dbReference type="InterPro" id="IPR005325">
    <property type="entry name" value="DUF308_memb"/>
</dbReference>
<keyword evidence="1" id="KW-0472">Membrane</keyword>
<dbReference type="OrthoDB" id="193343at2"/>
<dbReference type="Proteomes" id="UP000315167">
    <property type="component" value="Unassembled WGS sequence"/>
</dbReference>